<reference evidence="3" key="2">
    <citation type="submission" date="2020-09" db="EMBL/GenBank/DDBJ databases">
        <authorList>
            <person name="Sun Q."/>
            <person name="Zhou Y."/>
        </authorList>
    </citation>
    <scope>NUCLEOTIDE SEQUENCE</scope>
    <source>
        <strain evidence="3">CGMCC 1.12408</strain>
    </source>
</reference>
<dbReference type="Gene3D" id="2.60.40.1630">
    <property type="entry name" value="bacillus anthracis domain"/>
    <property type="match status" value="1"/>
</dbReference>
<feature type="signal peptide" evidence="1">
    <location>
        <begin position="1"/>
        <end position="26"/>
    </location>
</feature>
<keyword evidence="1" id="KW-0732">Signal</keyword>
<evidence type="ECO:0000313" key="4">
    <source>
        <dbReference type="Proteomes" id="UP000613512"/>
    </source>
</evidence>
<organism evidence="3 4">
    <name type="scientific">Ornithinibacillus halotolerans</name>
    <dbReference type="NCBI Taxonomy" id="1274357"/>
    <lineage>
        <taxon>Bacteria</taxon>
        <taxon>Bacillati</taxon>
        <taxon>Bacillota</taxon>
        <taxon>Bacilli</taxon>
        <taxon>Bacillales</taxon>
        <taxon>Bacillaceae</taxon>
        <taxon>Ornithinibacillus</taxon>
    </lineage>
</organism>
<accession>A0A916S8U4</accession>
<evidence type="ECO:0000256" key="1">
    <source>
        <dbReference type="SAM" id="SignalP"/>
    </source>
</evidence>
<dbReference type="InterPro" id="IPR040680">
    <property type="entry name" value="DUF5643"/>
</dbReference>
<protein>
    <recommendedName>
        <fullName evidence="2">DUF5643 domain-containing protein</fullName>
    </recommendedName>
</protein>
<name>A0A916S8U4_9BACI</name>
<reference evidence="3" key="1">
    <citation type="journal article" date="2014" name="Int. J. Syst. Evol. Microbiol.">
        <title>Complete genome sequence of Corynebacterium casei LMG S-19264T (=DSM 44701T), isolated from a smear-ripened cheese.</title>
        <authorList>
            <consortium name="US DOE Joint Genome Institute (JGI-PGF)"/>
            <person name="Walter F."/>
            <person name="Albersmeier A."/>
            <person name="Kalinowski J."/>
            <person name="Ruckert C."/>
        </authorList>
    </citation>
    <scope>NUCLEOTIDE SEQUENCE</scope>
    <source>
        <strain evidence="3">CGMCC 1.12408</strain>
    </source>
</reference>
<gene>
    <name evidence="3" type="ORF">GCM10008025_35430</name>
</gene>
<feature type="chain" id="PRO_5037977147" description="DUF5643 domain-containing protein" evidence="1">
    <location>
        <begin position="27"/>
        <end position="389"/>
    </location>
</feature>
<evidence type="ECO:0000313" key="3">
    <source>
        <dbReference type="EMBL" id="GGA89741.1"/>
    </source>
</evidence>
<evidence type="ECO:0000259" key="2">
    <source>
        <dbReference type="Pfam" id="PF18705"/>
    </source>
</evidence>
<sequence length="389" mass="44110">MKFIIKLSLTMLFLFTLLLITNTTSAKEDYLGENSIFEQVGDIGEKRANKLELTTPVNQSIKLENETILFTESLYDGSSIRLAYIIETTRKKGQSFSNRLVDDVIFTKNGEPLMVSGMSASGDFIDDGVYAEIIDISFHEPIPTSFMLGIQSSKDKSIDINIPIELKGESKTFPINQSKEWNGKPFSFQEITFYPTITEIRTETLVDERDKHLNIGLKVTDENGYLLQPLKGSSTGEPIVNGKIKIVSRYYFEPFETIPDSLHLNPYERQFNTYKPHTVRKQWKGKSFTLSQGEAGTLTIQNVSVNDNLLTVTYEVSGEQNFQQAATLWVENRAGDHLPENFPPKQLSKGTFQLTFTIKDKIEEYFIGTAELTPLDYVEELETIIQLSD</sequence>
<dbReference type="EMBL" id="BMEY01000025">
    <property type="protein sequence ID" value="GGA89741.1"/>
    <property type="molecule type" value="Genomic_DNA"/>
</dbReference>
<dbReference type="Proteomes" id="UP000613512">
    <property type="component" value="Unassembled WGS sequence"/>
</dbReference>
<comment type="caution">
    <text evidence="3">The sequence shown here is derived from an EMBL/GenBank/DDBJ whole genome shotgun (WGS) entry which is preliminary data.</text>
</comment>
<feature type="domain" description="DUF5643" evidence="2">
    <location>
        <begin position="170"/>
        <end position="275"/>
    </location>
</feature>
<keyword evidence="4" id="KW-1185">Reference proteome</keyword>
<proteinExistence type="predicted"/>
<dbReference type="Pfam" id="PF18705">
    <property type="entry name" value="DUF5643"/>
    <property type="match status" value="1"/>
</dbReference>
<dbReference type="AlphaFoldDB" id="A0A916S8U4"/>
<dbReference type="RefSeq" id="WP_188386013.1">
    <property type="nucleotide sequence ID" value="NZ_BMEY01000025.1"/>
</dbReference>